<keyword evidence="3" id="KW-1185">Reference proteome</keyword>
<evidence type="ECO:0000313" key="3">
    <source>
        <dbReference type="Proteomes" id="UP000677244"/>
    </source>
</evidence>
<proteinExistence type="predicted"/>
<protein>
    <submittedName>
        <fullName evidence="2">Glycosyltransferase</fullName>
        <ecNumber evidence="2">2.4.-.-</ecNumber>
    </submittedName>
</protein>
<name>A0ABS3YRT2_9BACT</name>
<dbReference type="Pfam" id="PF13524">
    <property type="entry name" value="Glyco_trans_1_2"/>
    <property type="match status" value="1"/>
</dbReference>
<dbReference type="EC" id="2.4.-.-" evidence="2"/>
<dbReference type="InterPro" id="IPR055259">
    <property type="entry name" value="YkvP/CgeB_Glyco_trans-like"/>
</dbReference>
<dbReference type="RefSeq" id="WP_209138210.1">
    <property type="nucleotide sequence ID" value="NZ_JAGHKO010000001.1"/>
</dbReference>
<dbReference type="EMBL" id="JAGHKO010000001">
    <property type="protein sequence ID" value="MBO9200155.1"/>
    <property type="molecule type" value="Genomic_DNA"/>
</dbReference>
<organism evidence="2 3">
    <name type="scientific">Niastella soli</name>
    <dbReference type="NCBI Taxonomy" id="2821487"/>
    <lineage>
        <taxon>Bacteria</taxon>
        <taxon>Pseudomonadati</taxon>
        <taxon>Bacteroidota</taxon>
        <taxon>Chitinophagia</taxon>
        <taxon>Chitinophagales</taxon>
        <taxon>Chitinophagaceae</taxon>
        <taxon>Niastella</taxon>
    </lineage>
</organism>
<evidence type="ECO:0000259" key="1">
    <source>
        <dbReference type="Pfam" id="PF13524"/>
    </source>
</evidence>
<evidence type="ECO:0000313" key="2">
    <source>
        <dbReference type="EMBL" id="MBO9200155.1"/>
    </source>
</evidence>
<accession>A0ABS3YRT2</accession>
<keyword evidence="2" id="KW-0808">Transferase</keyword>
<dbReference type="GO" id="GO:0016757">
    <property type="term" value="F:glycosyltransferase activity"/>
    <property type="evidence" value="ECO:0007669"/>
    <property type="project" value="UniProtKB-KW"/>
</dbReference>
<reference evidence="2 3" key="1">
    <citation type="submission" date="2021-03" db="EMBL/GenBank/DDBJ databases">
        <title>Assistant Professor.</title>
        <authorList>
            <person name="Huq M.A."/>
        </authorList>
    </citation>
    <scope>NUCLEOTIDE SEQUENCE [LARGE SCALE GENOMIC DNA]</scope>
    <source>
        <strain evidence="2 3">MAH-29</strain>
    </source>
</reference>
<keyword evidence="2" id="KW-0328">Glycosyltransferase</keyword>
<dbReference type="Proteomes" id="UP000677244">
    <property type="component" value="Unassembled WGS sequence"/>
</dbReference>
<sequence length="348" mass="40551">MKILLLGAFGNGALENYYVQGLLAKNADIETFDITRDYYGALERSIVNKVINKIKPAVYFKPINRDLLQYISGKKYDAIIVFKGYTIFPDTLKQLKQFTKLLCCYNPDHPFRFFSEGSGNDNVKDSIDLYDFYLTYAENITRDIKQLYKTDCYTIPFGYDDTNSDNISFPPFSANEAAGKWVFIGSYDSERAAFLNDLNEQHIIIYGDAKWKTRNQLSKIIQSSYAGRSLYAEDYKAAIHNSMGVFNWLRKQNIEEGSHNMRTFEVPGYGGVLIANRTEEQLNFFEENKEAIYFDCIEELKDKLVYLKTHNEEVEKIKVAAWKRCRRSNYSYLHRSALLYNILTRYLR</sequence>
<comment type="caution">
    <text evidence="2">The sequence shown here is derived from an EMBL/GenBank/DDBJ whole genome shotgun (WGS) entry which is preliminary data.</text>
</comment>
<gene>
    <name evidence="2" type="ORF">J7I42_07795</name>
</gene>
<feature type="domain" description="Spore protein YkvP/CgeB glycosyl transferase-like" evidence="1">
    <location>
        <begin position="192"/>
        <end position="337"/>
    </location>
</feature>